<reference evidence="3 4" key="1">
    <citation type="journal article" date="2014" name="Genome Announc.">
        <title>Trypanosoma cruzi Clone Dm28c Draft Genome Sequence.</title>
        <authorList>
            <person name="Grisard E.C."/>
            <person name="Teixeira S.M."/>
            <person name="de Almeida L.G."/>
            <person name="Stoco P.H."/>
            <person name="Gerber A.L."/>
            <person name="Talavera-Lopez C."/>
            <person name="Lima O.C."/>
            <person name="Andersson B."/>
            <person name="de Vasconcelos A.T."/>
        </authorList>
    </citation>
    <scope>NUCLEOTIDE SEQUENCE [LARGE SCALE GENOMIC DNA]</scope>
    <source>
        <strain evidence="3 4">Dm28c</strain>
    </source>
</reference>
<dbReference type="Pfam" id="PF18201">
    <property type="entry name" value="PIH1_CS"/>
    <property type="match status" value="1"/>
</dbReference>
<dbReference type="Proteomes" id="UP000017861">
    <property type="component" value="Unassembled WGS sequence"/>
</dbReference>
<evidence type="ECO:0000313" key="4">
    <source>
        <dbReference type="Proteomes" id="UP000017861"/>
    </source>
</evidence>
<comment type="caution">
    <text evidence="3">The sequence shown here is derived from an EMBL/GenBank/DDBJ whole genome shotgun (WGS) entry which is preliminary data.</text>
</comment>
<dbReference type="GO" id="GO:0051087">
    <property type="term" value="F:protein-folding chaperone binding"/>
    <property type="evidence" value="ECO:0007669"/>
    <property type="project" value="InterPro"/>
</dbReference>
<proteinExistence type="inferred from homology"/>
<dbReference type="VEuPathDB" id="TriTrypDB:TCDM_06490"/>
<dbReference type="OrthoDB" id="25887at2759"/>
<evidence type="ECO:0000313" key="3">
    <source>
        <dbReference type="EMBL" id="ESS65159.1"/>
    </source>
</evidence>
<protein>
    <recommendedName>
        <fullName evidence="2">PIH1D1/2/3 CS-like domain-containing protein</fullName>
    </recommendedName>
</protein>
<accession>V5BBV3</accession>
<dbReference type="GO" id="GO:0045505">
    <property type="term" value="F:dynein intermediate chain binding"/>
    <property type="evidence" value="ECO:0007669"/>
    <property type="project" value="TreeGrafter"/>
</dbReference>
<evidence type="ECO:0000256" key="1">
    <source>
        <dbReference type="ARBA" id="ARBA00008511"/>
    </source>
</evidence>
<organism evidence="3 4">
    <name type="scientific">Trypanosoma cruzi Dm28c</name>
    <dbReference type="NCBI Taxonomy" id="1416333"/>
    <lineage>
        <taxon>Eukaryota</taxon>
        <taxon>Discoba</taxon>
        <taxon>Euglenozoa</taxon>
        <taxon>Kinetoplastea</taxon>
        <taxon>Metakinetoplastina</taxon>
        <taxon>Trypanosomatida</taxon>
        <taxon>Trypanosomatidae</taxon>
        <taxon>Trypanosoma</taxon>
        <taxon>Schizotrypanum</taxon>
    </lineage>
</organism>
<gene>
    <name evidence="3" type="ORF">TCDM_06490</name>
</gene>
<dbReference type="PANTHER" id="PTHR21083:SF0">
    <property type="entry name" value="DYNEIN AXONEMAL ASSEMBLY FACTOR 6"/>
    <property type="match status" value="1"/>
</dbReference>
<dbReference type="PANTHER" id="PTHR21083">
    <property type="entry name" value="TWISTER"/>
    <property type="match status" value="1"/>
</dbReference>
<sequence length="262" mass="28616">MAFCVLCALSSGILLFQRHPHSPFFFFFCELEVMDTGGGFCFQDISGLAELLEKNDGFKRPEGQKVGYSLQEANAAGDASCGATAGTSMKVNPSSIPLPSTVVDRQLRLPIPSETREAKEIKKRQKSKPKGYAIWTAEELFAAFRARHDATVKPKEGAEQPEHSIVHQEIVTAEDVYLGIDATRVTGGPSGLLVKIVMPKLERIADLAIAVDPYELRVSSSKYYLRAALPQKVIAGKADAKWDSINTTLNVSLSVDDSERLV</sequence>
<dbReference type="AlphaFoldDB" id="V5BBV3"/>
<evidence type="ECO:0000259" key="2">
    <source>
        <dbReference type="Pfam" id="PF18201"/>
    </source>
</evidence>
<dbReference type="GO" id="GO:0070286">
    <property type="term" value="P:axonemal dynein complex assembly"/>
    <property type="evidence" value="ECO:0007669"/>
    <property type="project" value="InterPro"/>
</dbReference>
<comment type="similarity">
    <text evidence="1">Belongs to the PIH1 family.</text>
</comment>
<dbReference type="EMBL" id="AYLP01000070">
    <property type="protein sequence ID" value="ESS65159.1"/>
    <property type="molecule type" value="Genomic_DNA"/>
</dbReference>
<name>V5BBV3_TRYCR</name>
<dbReference type="GO" id="GO:0005737">
    <property type="term" value="C:cytoplasm"/>
    <property type="evidence" value="ECO:0007669"/>
    <property type="project" value="TreeGrafter"/>
</dbReference>
<dbReference type="InterPro" id="IPR041442">
    <property type="entry name" value="PIH1D1/2/3_CS-like"/>
</dbReference>
<feature type="domain" description="PIH1D1/2/3 CS-like" evidence="2">
    <location>
        <begin position="160"/>
        <end position="255"/>
    </location>
</feature>
<dbReference type="InterPro" id="IPR026697">
    <property type="entry name" value="DNAAF6"/>
</dbReference>